<keyword evidence="1" id="KW-0812">Transmembrane</keyword>
<evidence type="ECO:0000313" key="4">
    <source>
        <dbReference type="Proteomes" id="UP000738376"/>
    </source>
</evidence>
<evidence type="ECO:0000313" key="3">
    <source>
        <dbReference type="EMBL" id="NMF57883.1"/>
    </source>
</evidence>
<gene>
    <name evidence="2" type="ORF">HC246_03495</name>
    <name evidence="3" type="ORF">HC246_07580</name>
</gene>
<evidence type="ECO:0000313" key="2">
    <source>
        <dbReference type="EMBL" id="NMF57102.1"/>
    </source>
</evidence>
<proteinExistence type="predicted"/>
<dbReference type="Proteomes" id="UP000738376">
    <property type="component" value="Unassembled WGS sequence"/>
</dbReference>
<sequence>MITSLIISTVQFNIAANAQIAVQWAVGFAVVVFGMQGILWLISRVIRSLYQ</sequence>
<comment type="caution">
    <text evidence="3">The sequence shown here is derived from an EMBL/GenBank/DDBJ whole genome shotgun (WGS) entry which is preliminary data.</text>
</comment>
<dbReference type="RefSeq" id="WP_169362176.1">
    <property type="nucleotide sequence ID" value="NZ_JAAVJL010000001.1"/>
</dbReference>
<keyword evidence="4" id="KW-1185">Reference proteome</keyword>
<dbReference type="EMBL" id="JAAVJL010000001">
    <property type="protein sequence ID" value="NMF57883.1"/>
    <property type="molecule type" value="Genomic_DNA"/>
</dbReference>
<evidence type="ECO:0000256" key="1">
    <source>
        <dbReference type="SAM" id="Phobius"/>
    </source>
</evidence>
<keyword evidence="1" id="KW-0472">Membrane</keyword>
<protein>
    <submittedName>
        <fullName evidence="3">Uncharacterized protein</fullName>
    </submittedName>
</protein>
<dbReference type="EMBL" id="JAAVJL010000001">
    <property type="protein sequence ID" value="NMF57102.1"/>
    <property type="molecule type" value="Genomic_DNA"/>
</dbReference>
<organism evidence="3 4">
    <name type="scientific">Pseudanabaena yagii GIHE-NHR1</name>
    <dbReference type="NCBI Taxonomy" id="2722753"/>
    <lineage>
        <taxon>Bacteria</taxon>
        <taxon>Bacillati</taxon>
        <taxon>Cyanobacteriota</taxon>
        <taxon>Cyanophyceae</taxon>
        <taxon>Pseudanabaenales</taxon>
        <taxon>Pseudanabaenaceae</taxon>
        <taxon>Pseudanabaena</taxon>
        <taxon>Pseudanabaena yagii</taxon>
    </lineage>
</organism>
<keyword evidence="1" id="KW-1133">Transmembrane helix</keyword>
<reference evidence="3 4" key="1">
    <citation type="submission" date="2020-03" db="EMBL/GenBank/DDBJ databases">
        <title>Draft Genome Sequence of 2-Methylisoborneol Producing Pseudanabaena yagii Strain GIHE-NHR1 Isolated from North Han River in South Korea.</title>
        <authorList>
            <person name="Jeong J."/>
        </authorList>
    </citation>
    <scope>NUCLEOTIDE SEQUENCE [LARGE SCALE GENOMIC DNA]</scope>
    <source>
        <strain evidence="3 4">GIHE-NHR1</strain>
    </source>
</reference>
<feature type="transmembrane region" description="Helical" evidence="1">
    <location>
        <begin position="20"/>
        <end position="42"/>
    </location>
</feature>
<name>A0ABX1LRC7_9CYAN</name>
<accession>A0ABX1LRC7</accession>